<gene>
    <name evidence="1" type="ORF">C5Y93_14110</name>
</gene>
<reference evidence="1 2" key="1">
    <citation type="submission" date="2018-02" db="EMBL/GenBank/DDBJ databases">
        <title>Comparative genomes isolates from brazilian mangrove.</title>
        <authorList>
            <person name="Araujo J.E."/>
            <person name="Taketani R.G."/>
            <person name="Silva M.C.P."/>
            <person name="Loureco M.V."/>
            <person name="Andreote F.D."/>
        </authorList>
    </citation>
    <scope>NUCLEOTIDE SEQUENCE [LARGE SCALE GENOMIC DNA]</scope>
    <source>
        <strain evidence="1 2">Nap-Phe MGV</strain>
    </source>
</reference>
<organism evidence="1 2">
    <name type="scientific">Blastopirellula marina</name>
    <dbReference type="NCBI Taxonomy" id="124"/>
    <lineage>
        <taxon>Bacteria</taxon>
        <taxon>Pseudomonadati</taxon>
        <taxon>Planctomycetota</taxon>
        <taxon>Planctomycetia</taxon>
        <taxon>Pirellulales</taxon>
        <taxon>Pirellulaceae</taxon>
        <taxon>Blastopirellula</taxon>
    </lineage>
</organism>
<proteinExistence type="predicted"/>
<name>A0A2S8GMB5_9BACT</name>
<evidence type="ECO:0000313" key="1">
    <source>
        <dbReference type="EMBL" id="PQO45570.1"/>
    </source>
</evidence>
<accession>A0A2S8GMB5</accession>
<protein>
    <recommendedName>
        <fullName evidence="3">Carboxypeptidase regulatory-like domain-containing protein</fullName>
    </recommendedName>
</protein>
<sequence length="142" mass="14801">MCQTLAVLALAIGLAGCGPDDGMVGVSGTITMDGKPVPEGSITFTPVDGKGRPGGGAFENGSFSTRAFPGETAVQIHGHEIIQLPNPTQEQVERGLDTERKSIVPGVYNNASKLRIDISPENNTFDFDLTSDGKIPEGMAAK</sequence>
<dbReference type="Proteomes" id="UP000237819">
    <property type="component" value="Unassembled WGS sequence"/>
</dbReference>
<dbReference type="EMBL" id="PUHZ01000014">
    <property type="protein sequence ID" value="PQO45570.1"/>
    <property type="molecule type" value="Genomic_DNA"/>
</dbReference>
<evidence type="ECO:0008006" key="3">
    <source>
        <dbReference type="Google" id="ProtNLM"/>
    </source>
</evidence>
<evidence type="ECO:0000313" key="2">
    <source>
        <dbReference type="Proteomes" id="UP000237819"/>
    </source>
</evidence>
<dbReference type="AlphaFoldDB" id="A0A2S8GMB5"/>
<comment type="caution">
    <text evidence="1">The sequence shown here is derived from an EMBL/GenBank/DDBJ whole genome shotgun (WGS) entry which is preliminary data.</text>
</comment>